<dbReference type="GO" id="GO:0000981">
    <property type="term" value="F:DNA-binding transcription factor activity, RNA polymerase II-specific"/>
    <property type="evidence" value="ECO:0007669"/>
    <property type="project" value="TreeGrafter"/>
</dbReference>
<evidence type="ECO:0000313" key="2">
    <source>
        <dbReference type="Proteomes" id="UP000887574"/>
    </source>
</evidence>
<feature type="domain" description="BHLH" evidence="1">
    <location>
        <begin position="12"/>
        <end position="74"/>
    </location>
</feature>
<dbReference type="WBParaSite" id="jg14640">
    <property type="protein sequence ID" value="jg14640"/>
    <property type="gene ID" value="jg14640"/>
</dbReference>
<dbReference type="GO" id="GO:0045944">
    <property type="term" value="P:positive regulation of transcription by RNA polymerase II"/>
    <property type="evidence" value="ECO:0007669"/>
    <property type="project" value="TreeGrafter"/>
</dbReference>
<evidence type="ECO:0000259" key="1">
    <source>
        <dbReference type="PROSITE" id="PS50888"/>
    </source>
</evidence>
<dbReference type="InterPro" id="IPR050359">
    <property type="entry name" value="bHLH_transcription_factors"/>
</dbReference>
<dbReference type="InterPro" id="IPR011598">
    <property type="entry name" value="bHLH_dom"/>
</dbReference>
<proteinExistence type="predicted"/>
<dbReference type="Gene3D" id="4.10.280.10">
    <property type="entry name" value="Helix-loop-helix DNA-binding domain"/>
    <property type="match status" value="1"/>
</dbReference>
<dbReference type="GO" id="GO:0070888">
    <property type="term" value="F:E-box binding"/>
    <property type="evidence" value="ECO:0007669"/>
    <property type="project" value="TreeGrafter"/>
</dbReference>
<dbReference type="AlphaFoldDB" id="A0A915D0V2"/>
<dbReference type="GO" id="GO:0005634">
    <property type="term" value="C:nucleus"/>
    <property type="evidence" value="ECO:0007669"/>
    <property type="project" value="TreeGrafter"/>
</dbReference>
<sequence length="76" mass="9294">MDSNESNNSEHGLRMTINFRERCRMHDLNEALDDLRKSIPYAHGQLSENYLKLLLYYWPKTTLLCRQMRFLNFRRQ</sequence>
<dbReference type="Pfam" id="PF00010">
    <property type="entry name" value="HLH"/>
    <property type="match status" value="1"/>
</dbReference>
<dbReference type="GO" id="GO:0007423">
    <property type="term" value="P:sensory organ development"/>
    <property type="evidence" value="ECO:0007669"/>
    <property type="project" value="TreeGrafter"/>
</dbReference>
<evidence type="ECO:0000313" key="3">
    <source>
        <dbReference type="WBParaSite" id="jg14640"/>
    </source>
</evidence>
<dbReference type="GO" id="GO:0046983">
    <property type="term" value="F:protein dimerization activity"/>
    <property type="evidence" value="ECO:0007669"/>
    <property type="project" value="InterPro"/>
</dbReference>
<protein>
    <submittedName>
        <fullName evidence="3">BHLH domain-containing protein</fullName>
    </submittedName>
</protein>
<dbReference type="PANTHER" id="PTHR19290:SF104">
    <property type="entry name" value="GH17679P"/>
    <property type="match status" value="1"/>
</dbReference>
<keyword evidence="2" id="KW-1185">Reference proteome</keyword>
<dbReference type="InterPro" id="IPR036638">
    <property type="entry name" value="HLH_DNA-bd_sf"/>
</dbReference>
<reference evidence="3" key="1">
    <citation type="submission" date="2022-11" db="UniProtKB">
        <authorList>
            <consortium name="WormBaseParasite"/>
        </authorList>
    </citation>
    <scope>IDENTIFICATION</scope>
</reference>
<organism evidence="2 3">
    <name type="scientific">Ditylenchus dipsaci</name>
    <dbReference type="NCBI Taxonomy" id="166011"/>
    <lineage>
        <taxon>Eukaryota</taxon>
        <taxon>Metazoa</taxon>
        <taxon>Ecdysozoa</taxon>
        <taxon>Nematoda</taxon>
        <taxon>Chromadorea</taxon>
        <taxon>Rhabditida</taxon>
        <taxon>Tylenchina</taxon>
        <taxon>Tylenchomorpha</taxon>
        <taxon>Sphaerularioidea</taxon>
        <taxon>Anguinidae</taxon>
        <taxon>Anguininae</taxon>
        <taxon>Ditylenchus</taxon>
    </lineage>
</organism>
<dbReference type="Proteomes" id="UP000887574">
    <property type="component" value="Unplaced"/>
</dbReference>
<accession>A0A915D0V2</accession>
<dbReference type="PROSITE" id="PS50888">
    <property type="entry name" value="BHLH"/>
    <property type="match status" value="1"/>
</dbReference>
<dbReference type="PANTHER" id="PTHR19290">
    <property type="entry name" value="BASIC HELIX-LOOP-HELIX PROTEIN NEUROGENIN-RELATED"/>
    <property type="match status" value="1"/>
</dbReference>
<dbReference type="GO" id="GO:0061564">
    <property type="term" value="P:axon development"/>
    <property type="evidence" value="ECO:0007669"/>
    <property type="project" value="TreeGrafter"/>
</dbReference>
<dbReference type="SUPFAM" id="SSF47459">
    <property type="entry name" value="HLH, helix-loop-helix DNA-binding domain"/>
    <property type="match status" value="1"/>
</dbReference>
<name>A0A915D0V2_9BILA</name>